<accession>A0A271KME0</accession>
<keyword evidence="3" id="KW-1185">Reference proteome</keyword>
<dbReference type="Proteomes" id="UP000215931">
    <property type="component" value="Unassembled WGS sequence"/>
</dbReference>
<evidence type="ECO:0000256" key="1">
    <source>
        <dbReference type="SAM" id="Phobius"/>
    </source>
</evidence>
<feature type="transmembrane region" description="Helical" evidence="1">
    <location>
        <begin position="43"/>
        <end position="63"/>
    </location>
</feature>
<protein>
    <recommendedName>
        <fullName evidence="4">PH domain-containing protein</fullName>
    </recommendedName>
</protein>
<name>A0A271KME0_9HYPH</name>
<proteinExistence type="predicted"/>
<keyword evidence="1" id="KW-0472">Membrane</keyword>
<comment type="caution">
    <text evidence="2">The sequence shown here is derived from an EMBL/GenBank/DDBJ whole genome shotgun (WGS) entry which is preliminary data.</text>
</comment>
<dbReference type="EMBL" id="NPKH01000011">
    <property type="protein sequence ID" value="PAP96988.1"/>
    <property type="molecule type" value="Genomic_DNA"/>
</dbReference>
<evidence type="ECO:0008006" key="4">
    <source>
        <dbReference type="Google" id="ProtNLM"/>
    </source>
</evidence>
<feature type="transmembrane region" description="Helical" evidence="1">
    <location>
        <begin position="15"/>
        <end position="37"/>
    </location>
</feature>
<organism evidence="2 3">
    <name type="scientific">Mesorhizobium wenxiniae</name>
    <dbReference type="NCBI Taxonomy" id="2014805"/>
    <lineage>
        <taxon>Bacteria</taxon>
        <taxon>Pseudomonadati</taxon>
        <taxon>Pseudomonadota</taxon>
        <taxon>Alphaproteobacteria</taxon>
        <taxon>Hyphomicrobiales</taxon>
        <taxon>Phyllobacteriaceae</taxon>
        <taxon>Mesorhizobium</taxon>
    </lineage>
</organism>
<gene>
    <name evidence="2" type="ORF">CIT31_04720</name>
</gene>
<keyword evidence="1" id="KW-0812">Transmembrane</keyword>
<evidence type="ECO:0000313" key="2">
    <source>
        <dbReference type="EMBL" id="PAP96988.1"/>
    </source>
</evidence>
<reference evidence="2 3" key="1">
    <citation type="submission" date="2017-08" db="EMBL/GenBank/DDBJ databases">
        <title>Mesorhizobium wenxinae sp. nov., a novel rhizobial species isolated from root nodules of chickpea (Cicer arietinum L.).</title>
        <authorList>
            <person name="Zhang J."/>
        </authorList>
    </citation>
    <scope>NUCLEOTIDE SEQUENCE [LARGE SCALE GENOMIC DNA]</scope>
    <source>
        <strain evidence="3">WYCCWR 10019</strain>
    </source>
</reference>
<sequence>MSTPLEIRNSATGKIFPAIGPFLIGAIFAFGALQGLAAGAAGGWVLVIVLLALGCLALGFFIARGAFDTSVKVVLDDKGFRDRRAGDVLVPWRNVLSVRLASGGKGAAMLNFELTGESPDEIKYAPANALGRMLPFGKNIVHMEISSLDVQGQDMIAAIRRLAPHVAIDG</sequence>
<dbReference type="OrthoDB" id="8098672at2"/>
<keyword evidence="1" id="KW-1133">Transmembrane helix</keyword>
<dbReference type="RefSeq" id="WP_095517625.1">
    <property type="nucleotide sequence ID" value="NZ_NPKH01000011.1"/>
</dbReference>
<evidence type="ECO:0000313" key="3">
    <source>
        <dbReference type="Proteomes" id="UP000215931"/>
    </source>
</evidence>
<dbReference type="AlphaFoldDB" id="A0A271KME0"/>